<accession>A0A918MXL1</accession>
<dbReference type="AlphaFoldDB" id="A0A918MXL1"/>
<keyword evidence="1" id="KW-0238">DNA-binding</keyword>
<dbReference type="SUPFAM" id="SSF46785">
    <property type="entry name" value="Winged helix' DNA-binding domain"/>
    <property type="match status" value="1"/>
</dbReference>
<evidence type="ECO:0000256" key="1">
    <source>
        <dbReference type="ARBA" id="ARBA00023125"/>
    </source>
</evidence>
<dbReference type="Gene3D" id="1.10.10.10">
    <property type="entry name" value="Winged helix-like DNA-binding domain superfamily/Winged helix DNA-binding domain"/>
    <property type="match status" value="1"/>
</dbReference>
<dbReference type="InterPro" id="IPR036388">
    <property type="entry name" value="WH-like_DNA-bd_sf"/>
</dbReference>
<dbReference type="RefSeq" id="WP_189384031.1">
    <property type="nucleotide sequence ID" value="NZ_BAABFY010000007.1"/>
</dbReference>
<keyword evidence="3" id="KW-1185">Reference proteome</keyword>
<dbReference type="PANTHER" id="PTHR33221">
    <property type="entry name" value="WINGED HELIX-TURN-HELIX TRANSCRIPTIONAL REGULATOR, RRF2 FAMILY"/>
    <property type="match status" value="1"/>
</dbReference>
<dbReference type="NCBIfam" id="TIGR00738">
    <property type="entry name" value="rrf2_super"/>
    <property type="match status" value="1"/>
</dbReference>
<dbReference type="Proteomes" id="UP000608345">
    <property type="component" value="Unassembled WGS sequence"/>
</dbReference>
<dbReference type="GO" id="GO:0003700">
    <property type="term" value="F:DNA-binding transcription factor activity"/>
    <property type="evidence" value="ECO:0007669"/>
    <property type="project" value="TreeGrafter"/>
</dbReference>
<dbReference type="Pfam" id="PF02082">
    <property type="entry name" value="Rrf2"/>
    <property type="match status" value="1"/>
</dbReference>
<dbReference type="GO" id="GO:0003677">
    <property type="term" value="F:DNA binding"/>
    <property type="evidence" value="ECO:0007669"/>
    <property type="project" value="UniProtKB-KW"/>
</dbReference>
<dbReference type="PANTHER" id="PTHR33221:SF4">
    <property type="entry name" value="HTH-TYPE TRANSCRIPTIONAL REPRESSOR NSRR"/>
    <property type="match status" value="1"/>
</dbReference>
<proteinExistence type="predicted"/>
<dbReference type="EMBL" id="BMYS01000003">
    <property type="protein sequence ID" value="GGW79499.1"/>
    <property type="molecule type" value="Genomic_DNA"/>
</dbReference>
<dbReference type="PROSITE" id="PS51197">
    <property type="entry name" value="HTH_RRF2_2"/>
    <property type="match status" value="1"/>
</dbReference>
<protein>
    <submittedName>
        <fullName evidence="2">HTH-type transcriptional regulator NsrR</fullName>
    </submittedName>
</protein>
<sequence>MRLTVRTDYAFRMLLYLAVHPDRLCTIKEIAKAYHISEPHLMKITHQLSQLAWIETIRGKGGGMKLAKKPEEICLAEVIKTVEPDFHLVECFSSDNTCNIGAYCGLTGIMQEALDAFIACFAQYSLADILKSGTPPSDESLEKIVNFMK</sequence>
<comment type="caution">
    <text evidence="2">The sequence shown here is derived from an EMBL/GenBank/DDBJ whole genome shotgun (WGS) entry which is preliminary data.</text>
</comment>
<organism evidence="2 3">
    <name type="scientific">Advenella faeciporci</name>
    <dbReference type="NCBI Taxonomy" id="797535"/>
    <lineage>
        <taxon>Bacteria</taxon>
        <taxon>Pseudomonadati</taxon>
        <taxon>Pseudomonadota</taxon>
        <taxon>Betaproteobacteria</taxon>
        <taxon>Burkholderiales</taxon>
        <taxon>Alcaligenaceae</taxon>
    </lineage>
</organism>
<reference evidence="2" key="2">
    <citation type="submission" date="2020-09" db="EMBL/GenBank/DDBJ databases">
        <authorList>
            <person name="Sun Q."/>
            <person name="Kim S."/>
        </authorList>
    </citation>
    <scope>NUCLEOTIDE SEQUENCE</scope>
    <source>
        <strain evidence="2">KCTC 23732</strain>
    </source>
</reference>
<dbReference type="InterPro" id="IPR036390">
    <property type="entry name" value="WH_DNA-bd_sf"/>
</dbReference>
<evidence type="ECO:0000313" key="3">
    <source>
        <dbReference type="Proteomes" id="UP000608345"/>
    </source>
</evidence>
<gene>
    <name evidence="2" type="primary">nsrR</name>
    <name evidence="2" type="ORF">GCM10011450_06570</name>
</gene>
<reference evidence="2" key="1">
    <citation type="journal article" date="2014" name="Int. J. Syst. Evol. Microbiol.">
        <title>Complete genome sequence of Corynebacterium casei LMG S-19264T (=DSM 44701T), isolated from a smear-ripened cheese.</title>
        <authorList>
            <consortium name="US DOE Joint Genome Institute (JGI-PGF)"/>
            <person name="Walter F."/>
            <person name="Albersmeier A."/>
            <person name="Kalinowski J."/>
            <person name="Ruckert C."/>
        </authorList>
    </citation>
    <scope>NUCLEOTIDE SEQUENCE</scope>
    <source>
        <strain evidence="2">KCTC 23732</strain>
    </source>
</reference>
<dbReference type="GO" id="GO:0005829">
    <property type="term" value="C:cytosol"/>
    <property type="evidence" value="ECO:0007669"/>
    <property type="project" value="TreeGrafter"/>
</dbReference>
<name>A0A918MXL1_9BURK</name>
<evidence type="ECO:0000313" key="2">
    <source>
        <dbReference type="EMBL" id="GGW79499.1"/>
    </source>
</evidence>
<dbReference type="InterPro" id="IPR000944">
    <property type="entry name" value="Tscrpt_reg_Rrf2"/>
</dbReference>